<evidence type="ECO:0000256" key="1">
    <source>
        <dbReference type="ARBA" id="ARBA00000077"/>
    </source>
</evidence>
<evidence type="ECO:0000256" key="10">
    <source>
        <dbReference type="ARBA" id="ARBA00022723"/>
    </source>
</evidence>
<evidence type="ECO:0000256" key="11">
    <source>
        <dbReference type="ARBA" id="ARBA00022759"/>
    </source>
</evidence>
<sequence>MPVRRQLRAYDLKQIRGFDSLIGVDEAGRGSLAGPVVAGAVIVTQSFLESRWAAQRSGLVNDSKQLTPAEREEAYGEIDALCQQGQLHAAVGAASAAEVEELNILGATKLAMRRALESIYPPEAFARSEEPDLFSSLEVRERFQPRVNARILIDGLALKNFPYPHLGVVKGDGRSLCIAMASIVAKVTRDRMMDDLDVKYPGYGFAQNKGYGTEEHRTAILGRGKCPEHRDTFLRKLTADRTDPSQMDFLGE</sequence>
<dbReference type="AlphaFoldDB" id="A0A1J5Q3C6"/>
<protein>
    <recommendedName>
        <fullName evidence="7">Ribonuclease HII</fullName>
        <ecNumber evidence="6">3.1.26.4</ecNumber>
    </recommendedName>
</protein>
<dbReference type="InterPro" id="IPR036397">
    <property type="entry name" value="RNaseH_sf"/>
</dbReference>
<comment type="caution">
    <text evidence="15">The sequence shown here is derived from an EMBL/GenBank/DDBJ whole genome shotgun (WGS) entry which is preliminary data.</text>
</comment>
<keyword evidence="11" id="KW-0255">Endonuclease</keyword>
<feature type="domain" description="RNase H type-2" evidence="14">
    <location>
        <begin position="19"/>
        <end position="245"/>
    </location>
</feature>
<dbReference type="InterPro" id="IPR012337">
    <property type="entry name" value="RNaseH-like_sf"/>
</dbReference>
<dbReference type="PANTHER" id="PTHR10954">
    <property type="entry name" value="RIBONUCLEASE H2 SUBUNIT A"/>
    <property type="match status" value="1"/>
</dbReference>
<keyword evidence="13" id="KW-0464">Manganese</keyword>
<accession>A0A1J5Q3C6</accession>
<dbReference type="InterPro" id="IPR024567">
    <property type="entry name" value="RNase_HII/HIII_dom"/>
</dbReference>
<evidence type="ECO:0000256" key="8">
    <source>
        <dbReference type="ARBA" id="ARBA00022490"/>
    </source>
</evidence>
<name>A0A1J5Q3C6_9ZZZZ</name>
<gene>
    <name evidence="15" type="primary">rnhB_13</name>
    <name evidence="15" type="ORF">GALL_401120</name>
</gene>
<dbReference type="GO" id="GO:0043137">
    <property type="term" value="P:DNA replication, removal of RNA primer"/>
    <property type="evidence" value="ECO:0007669"/>
    <property type="project" value="TreeGrafter"/>
</dbReference>
<evidence type="ECO:0000256" key="6">
    <source>
        <dbReference type="ARBA" id="ARBA00012180"/>
    </source>
</evidence>
<dbReference type="NCBIfam" id="NF000595">
    <property type="entry name" value="PRK00015.1-3"/>
    <property type="match status" value="1"/>
</dbReference>
<dbReference type="GO" id="GO:0005737">
    <property type="term" value="C:cytoplasm"/>
    <property type="evidence" value="ECO:0007669"/>
    <property type="project" value="UniProtKB-SubCell"/>
</dbReference>
<evidence type="ECO:0000256" key="7">
    <source>
        <dbReference type="ARBA" id="ARBA00019179"/>
    </source>
</evidence>
<evidence type="ECO:0000313" key="15">
    <source>
        <dbReference type="EMBL" id="OIQ78193.1"/>
    </source>
</evidence>
<dbReference type="GO" id="GO:0006298">
    <property type="term" value="P:mismatch repair"/>
    <property type="evidence" value="ECO:0007669"/>
    <property type="project" value="TreeGrafter"/>
</dbReference>
<evidence type="ECO:0000256" key="4">
    <source>
        <dbReference type="ARBA" id="ARBA00004496"/>
    </source>
</evidence>
<evidence type="ECO:0000256" key="12">
    <source>
        <dbReference type="ARBA" id="ARBA00022801"/>
    </source>
</evidence>
<keyword evidence="12 15" id="KW-0378">Hydrolase</keyword>
<comment type="similarity">
    <text evidence="5">Belongs to the RNase HII family.</text>
</comment>
<dbReference type="SUPFAM" id="SSF53098">
    <property type="entry name" value="Ribonuclease H-like"/>
    <property type="match status" value="1"/>
</dbReference>
<comment type="catalytic activity">
    <reaction evidence="1">
        <text>Endonucleolytic cleavage to 5'-phosphomonoester.</text>
        <dbReference type="EC" id="3.1.26.4"/>
    </reaction>
</comment>
<dbReference type="PROSITE" id="PS51975">
    <property type="entry name" value="RNASE_H_2"/>
    <property type="match status" value="1"/>
</dbReference>
<evidence type="ECO:0000256" key="3">
    <source>
        <dbReference type="ARBA" id="ARBA00001946"/>
    </source>
</evidence>
<dbReference type="GO" id="GO:0004523">
    <property type="term" value="F:RNA-DNA hybrid ribonuclease activity"/>
    <property type="evidence" value="ECO:0007669"/>
    <property type="project" value="UniProtKB-EC"/>
</dbReference>
<dbReference type="CDD" id="cd07182">
    <property type="entry name" value="RNase_HII_bacteria_HII_like"/>
    <property type="match status" value="1"/>
</dbReference>
<comment type="subcellular location">
    <subcellularLocation>
        <location evidence="4">Cytoplasm</location>
    </subcellularLocation>
</comment>
<dbReference type="GO" id="GO:0032299">
    <property type="term" value="C:ribonuclease H2 complex"/>
    <property type="evidence" value="ECO:0007669"/>
    <property type="project" value="TreeGrafter"/>
</dbReference>
<proteinExistence type="inferred from homology"/>
<reference evidence="15" key="1">
    <citation type="submission" date="2016-10" db="EMBL/GenBank/DDBJ databases">
        <title>Sequence of Gallionella enrichment culture.</title>
        <authorList>
            <person name="Poehlein A."/>
            <person name="Muehling M."/>
            <person name="Daniel R."/>
        </authorList>
    </citation>
    <scope>NUCLEOTIDE SEQUENCE</scope>
</reference>
<dbReference type="Pfam" id="PF01351">
    <property type="entry name" value="RNase_HII"/>
    <property type="match status" value="1"/>
</dbReference>
<dbReference type="InterPro" id="IPR001352">
    <property type="entry name" value="RNase_HII/HIII"/>
</dbReference>
<evidence type="ECO:0000256" key="5">
    <source>
        <dbReference type="ARBA" id="ARBA00007383"/>
    </source>
</evidence>
<evidence type="ECO:0000256" key="2">
    <source>
        <dbReference type="ARBA" id="ARBA00001936"/>
    </source>
</evidence>
<keyword evidence="10" id="KW-0479">Metal-binding</keyword>
<dbReference type="EC" id="3.1.26.4" evidence="6"/>
<evidence type="ECO:0000256" key="13">
    <source>
        <dbReference type="ARBA" id="ARBA00023211"/>
    </source>
</evidence>
<dbReference type="GO" id="GO:0046872">
    <property type="term" value="F:metal ion binding"/>
    <property type="evidence" value="ECO:0007669"/>
    <property type="project" value="UniProtKB-KW"/>
</dbReference>
<comment type="cofactor">
    <cofactor evidence="2">
        <name>Mn(2+)</name>
        <dbReference type="ChEBI" id="CHEBI:29035"/>
    </cofactor>
</comment>
<dbReference type="PANTHER" id="PTHR10954:SF18">
    <property type="entry name" value="RIBONUCLEASE HII"/>
    <property type="match status" value="1"/>
</dbReference>
<dbReference type="GO" id="GO:0003723">
    <property type="term" value="F:RNA binding"/>
    <property type="evidence" value="ECO:0007669"/>
    <property type="project" value="InterPro"/>
</dbReference>
<evidence type="ECO:0000259" key="14">
    <source>
        <dbReference type="PROSITE" id="PS51975"/>
    </source>
</evidence>
<dbReference type="Gene3D" id="3.30.420.10">
    <property type="entry name" value="Ribonuclease H-like superfamily/Ribonuclease H"/>
    <property type="match status" value="1"/>
</dbReference>
<comment type="cofactor">
    <cofactor evidence="3">
        <name>Mg(2+)</name>
        <dbReference type="ChEBI" id="CHEBI:18420"/>
    </cofactor>
</comment>
<evidence type="ECO:0000256" key="9">
    <source>
        <dbReference type="ARBA" id="ARBA00022722"/>
    </source>
</evidence>
<dbReference type="EMBL" id="MLJW01001451">
    <property type="protein sequence ID" value="OIQ78193.1"/>
    <property type="molecule type" value="Genomic_DNA"/>
</dbReference>
<keyword evidence="8" id="KW-0963">Cytoplasm</keyword>
<organism evidence="15">
    <name type="scientific">mine drainage metagenome</name>
    <dbReference type="NCBI Taxonomy" id="410659"/>
    <lineage>
        <taxon>unclassified sequences</taxon>
        <taxon>metagenomes</taxon>
        <taxon>ecological metagenomes</taxon>
    </lineage>
</organism>
<keyword evidence="9" id="KW-0540">Nuclease</keyword>
<dbReference type="InterPro" id="IPR022898">
    <property type="entry name" value="RNase_HII"/>
</dbReference>